<sequence length="151" mass="16943">MSSRHANDAALDCKQKEIKISSMLGCPENENVERLFNMPLVAKENHSSAFSEGILRDGYQNLWPVKLTKVGDDWFFEDGWIHTSMMIQWNWGKSSCLIMTATICKTDWAVGMREDDNDSSGDDTSMPMEDEEDGTRDDDKAKQVQVANGGG</sequence>
<evidence type="ECO:0000256" key="1">
    <source>
        <dbReference type="SAM" id="MobiDB-lite"/>
    </source>
</evidence>
<reference evidence="3" key="1">
    <citation type="submission" date="2024-07" db="EMBL/GenBank/DDBJ databases">
        <title>Two chromosome-level genome assemblies of Korean endemic species Abeliophyllum distichum and Forsythia ovata (Oleaceae).</title>
        <authorList>
            <person name="Jang H."/>
        </authorList>
    </citation>
    <scope>NUCLEOTIDE SEQUENCE [LARGE SCALE GENOMIC DNA]</scope>
</reference>
<keyword evidence="3" id="KW-1185">Reference proteome</keyword>
<evidence type="ECO:0000313" key="2">
    <source>
        <dbReference type="EMBL" id="KAL2465173.1"/>
    </source>
</evidence>
<feature type="region of interest" description="Disordered" evidence="1">
    <location>
        <begin position="112"/>
        <end position="151"/>
    </location>
</feature>
<evidence type="ECO:0000313" key="3">
    <source>
        <dbReference type="Proteomes" id="UP001604336"/>
    </source>
</evidence>
<name>A0ABD1PP74_9LAMI</name>
<dbReference type="EMBL" id="JBFOLK010000013">
    <property type="protein sequence ID" value="KAL2465173.1"/>
    <property type="molecule type" value="Genomic_DNA"/>
</dbReference>
<protein>
    <submittedName>
        <fullName evidence="2">Uncharacterized protein</fullName>
    </submittedName>
</protein>
<accession>A0ABD1PP74</accession>
<gene>
    <name evidence="2" type="ORF">Adt_41024</name>
</gene>
<comment type="caution">
    <text evidence="2">The sequence shown here is derived from an EMBL/GenBank/DDBJ whole genome shotgun (WGS) entry which is preliminary data.</text>
</comment>
<organism evidence="2 3">
    <name type="scientific">Abeliophyllum distichum</name>
    <dbReference type="NCBI Taxonomy" id="126358"/>
    <lineage>
        <taxon>Eukaryota</taxon>
        <taxon>Viridiplantae</taxon>
        <taxon>Streptophyta</taxon>
        <taxon>Embryophyta</taxon>
        <taxon>Tracheophyta</taxon>
        <taxon>Spermatophyta</taxon>
        <taxon>Magnoliopsida</taxon>
        <taxon>eudicotyledons</taxon>
        <taxon>Gunneridae</taxon>
        <taxon>Pentapetalae</taxon>
        <taxon>asterids</taxon>
        <taxon>lamiids</taxon>
        <taxon>Lamiales</taxon>
        <taxon>Oleaceae</taxon>
        <taxon>Forsythieae</taxon>
        <taxon>Abeliophyllum</taxon>
    </lineage>
</organism>
<proteinExistence type="predicted"/>
<dbReference type="Proteomes" id="UP001604336">
    <property type="component" value="Unassembled WGS sequence"/>
</dbReference>
<dbReference type="AlphaFoldDB" id="A0ABD1PP74"/>